<dbReference type="EMBL" id="CP003620">
    <property type="protein sequence ID" value="AFZ14589.1"/>
    <property type="molecule type" value="Genomic_DNA"/>
</dbReference>
<proteinExistence type="predicted"/>
<dbReference type="PATRIC" id="fig|1173022.3.peg.4064"/>
<gene>
    <name evidence="1" type="ORF">Cri9333_3779</name>
</gene>
<dbReference type="AlphaFoldDB" id="K9W474"/>
<accession>K9W474</accession>
<evidence type="ECO:0000313" key="2">
    <source>
        <dbReference type="Proteomes" id="UP000010472"/>
    </source>
</evidence>
<keyword evidence="2" id="KW-1185">Reference proteome</keyword>
<evidence type="ECO:0000313" key="1">
    <source>
        <dbReference type="EMBL" id="AFZ14589.1"/>
    </source>
</evidence>
<dbReference type="eggNOG" id="ENOG5032ZTS">
    <property type="taxonomic scope" value="Bacteria"/>
</dbReference>
<dbReference type="Proteomes" id="UP000010472">
    <property type="component" value="Chromosome"/>
</dbReference>
<dbReference type="STRING" id="1173022.Cri9333_3779"/>
<name>K9W474_9CYAN</name>
<organism evidence="1 2">
    <name type="scientific">Crinalium epipsammum PCC 9333</name>
    <dbReference type="NCBI Taxonomy" id="1173022"/>
    <lineage>
        <taxon>Bacteria</taxon>
        <taxon>Bacillati</taxon>
        <taxon>Cyanobacteriota</taxon>
        <taxon>Cyanophyceae</taxon>
        <taxon>Gomontiellales</taxon>
        <taxon>Gomontiellaceae</taxon>
        <taxon>Crinalium</taxon>
    </lineage>
</organism>
<protein>
    <submittedName>
        <fullName evidence="1">Uncharacterized protein</fullName>
    </submittedName>
</protein>
<dbReference type="HOGENOM" id="CLU_137178_0_0_3"/>
<reference evidence="1 2" key="1">
    <citation type="submission" date="2012-06" db="EMBL/GenBank/DDBJ databases">
        <title>Finished chromosome of genome of Crinalium epipsammum PCC 9333.</title>
        <authorList>
            <consortium name="US DOE Joint Genome Institute"/>
            <person name="Gugger M."/>
            <person name="Coursin T."/>
            <person name="Rippka R."/>
            <person name="Tandeau De Marsac N."/>
            <person name="Huntemann M."/>
            <person name="Wei C.-L."/>
            <person name="Han J."/>
            <person name="Detter J.C."/>
            <person name="Han C."/>
            <person name="Tapia R."/>
            <person name="Davenport K."/>
            <person name="Daligault H."/>
            <person name="Erkkila T."/>
            <person name="Gu W."/>
            <person name="Munk A.C.C."/>
            <person name="Teshima H."/>
            <person name="Xu Y."/>
            <person name="Chain P."/>
            <person name="Chen A."/>
            <person name="Krypides N."/>
            <person name="Mavromatis K."/>
            <person name="Markowitz V."/>
            <person name="Szeto E."/>
            <person name="Ivanova N."/>
            <person name="Mikhailova N."/>
            <person name="Ovchinnikova G."/>
            <person name="Pagani I."/>
            <person name="Pati A."/>
            <person name="Goodwin L."/>
            <person name="Peters L."/>
            <person name="Pitluck S."/>
            <person name="Woyke T."/>
            <person name="Kerfeld C."/>
        </authorList>
    </citation>
    <scope>NUCLEOTIDE SEQUENCE [LARGE SCALE GENOMIC DNA]</scope>
    <source>
        <strain evidence="1 2">PCC 9333</strain>
    </source>
</reference>
<dbReference type="RefSeq" id="WP_015204690.1">
    <property type="nucleotide sequence ID" value="NC_019753.1"/>
</dbReference>
<dbReference type="KEGG" id="cep:Cri9333_3779"/>
<sequence length="131" mass="14829">MNQASIVPTDTFEPRQIVCLEYENTRLYAEVIQIVTSRQICWARPLMLATMDIYCSPGLSTDNTVYDLRQGADLLLPLTLFSAALDTEVIPLLMYLDTPERQPPDKAGVNKQLRLFVRQVCDAYPQAFKAS</sequence>